<keyword evidence="6" id="KW-1185">Reference proteome</keyword>
<evidence type="ECO:0000259" key="2">
    <source>
        <dbReference type="Pfam" id="PF02408"/>
    </source>
</evidence>
<dbReference type="GO" id="GO:0045087">
    <property type="term" value="P:innate immune response"/>
    <property type="evidence" value="ECO:0007669"/>
    <property type="project" value="TreeGrafter"/>
</dbReference>
<dbReference type="Pfam" id="PF24511">
    <property type="entry name" value="DUF7591"/>
    <property type="match status" value="1"/>
</dbReference>
<dbReference type="Pfam" id="PF24512">
    <property type="entry name" value="DUF7592"/>
    <property type="match status" value="1"/>
</dbReference>
<proteinExistence type="predicted"/>
<keyword evidence="1" id="KW-0732">Signal</keyword>
<dbReference type="Pfam" id="PF02408">
    <property type="entry name" value="CUB_2"/>
    <property type="match status" value="1"/>
</dbReference>
<name>A0A8R1EML1_CAEJA</name>
<dbReference type="InterPro" id="IPR056013">
    <property type="entry name" value="DUF7591"/>
</dbReference>
<organism evidence="5 6">
    <name type="scientific">Caenorhabditis japonica</name>
    <dbReference type="NCBI Taxonomy" id="281687"/>
    <lineage>
        <taxon>Eukaryota</taxon>
        <taxon>Metazoa</taxon>
        <taxon>Ecdysozoa</taxon>
        <taxon>Nematoda</taxon>
        <taxon>Chromadorea</taxon>
        <taxon>Rhabditida</taxon>
        <taxon>Rhabditina</taxon>
        <taxon>Rhabditomorpha</taxon>
        <taxon>Rhabditoidea</taxon>
        <taxon>Rhabditidae</taxon>
        <taxon>Peloderinae</taxon>
        <taxon>Caenorhabditis</taxon>
    </lineage>
</organism>
<feature type="signal peptide" evidence="1">
    <location>
        <begin position="1"/>
        <end position="21"/>
    </location>
</feature>
<feature type="domain" description="CUB-like" evidence="2">
    <location>
        <begin position="21"/>
        <end position="139"/>
    </location>
</feature>
<dbReference type="Proteomes" id="UP000005237">
    <property type="component" value="Unassembled WGS sequence"/>
</dbReference>
<evidence type="ECO:0000313" key="6">
    <source>
        <dbReference type="Proteomes" id="UP000005237"/>
    </source>
</evidence>
<sequence length="444" mass="49034">MNLLIFNFFSIIFISLKLVSASGYQCQGPIKLTPPEDLNKIVYWPSIWNDSMPPVQFATQQNCEWQITVPTGLFATAVFYRDAPTSIGISVEFPNGYSEGLDNNDHYPFIFTSPMFKVKLYKSAKQGQFSFKVTWSKYPDAPINHICLMKGGNPVAQSPNSSITVFTAETNVSFLAFSLKNASHYPLLRQSAIYDGDSTSGNFLGNLYAAMMQGKAVISTGRNLAINTFGLYNLFNYTLYMAQDHSNDQNVLKYEGKNCPSDYKCRVTLNALSGRAVIVTSGNQPEFITGIDNFPDNSTLKIYEGVISTNTLVTTLTKANYQYRLPMELKNTIHQYVLDDKLLDIELSRDVNNGYVTGNPISSASTATIPTSATSAAVTAFSSSSGVSSVSTTSSKFSMTTTNTDLTTIFGLETTTKSSPTRFVILVILFSNFIIFLQENQFML</sequence>
<dbReference type="PANTHER" id="PTHR47919">
    <property type="entry name" value="INFECTION RESPONSE PROTEIN-RELATED"/>
    <property type="match status" value="1"/>
</dbReference>
<reference evidence="5" key="2">
    <citation type="submission" date="2022-06" db="UniProtKB">
        <authorList>
            <consortium name="EnsemblMetazoa"/>
        </authorList>
    </citation>
    <scope>IDENTIFICATION</scope>
    <source>
        <strain evidence="5">DF5081</strain>
    </source>
</reference>
<feature type="domain" description="DUF7592" evidence="4">
    <location>
        <begin position="161"/>
        <end position="227"/>
    </location>
</feature>
<dbReference type="InterPro" id="IPR056014">
    <property type="entry name" value="DUF7592"/>
</dbReference>
<feature type="domain" description="DUF7591" evidence="3">
    <location>
        <begin position="247"/>
        <end position="350"/>
    </location>
</feature>
<evidence type="ECO:0000313" key="5">
    <source>
        <dbReference type="EnsemblMetazoa" id="CJA36702.1"/>
    </source>
</evidence>
<feature type="chain" id="PRO_5035911914" evidence="1">
    <location>
        <begin position="22"/>
        <end position="444"/>
    </location>
</feature>
<dbReference type="InterPro" id="IPR003366">
    <property type="entry name" value="CUB-like_dom"/>
</dbReference>
<dbReference type="PANTHER" id="PTHR47919:SF2">
    <property type="entry name" value="CUB DOMAIN-CONTAINING PROTEIN-RELATED"/>
    <property type="match status" value="1"/>
</dbReference>
<evidence type="ECO:0000259" key="4">
    <source>
        <dbReference type="Pfam" id="PF24512"/>
    </source>
</evidence>
<dbReference type="EnsemblMetazoa" id="CJA36702.1">
    <property type="protein sequence ID" value="CJA36702.1"/>
    <property type="gene ID" value="WBGene00212549"/>
</dbReference>
<evidence type="ECO:0000259" key="3">
    <source>
        <dbReference type="Pfam" id="PF24511"/>
    </source>
</evidence>
<evidence type="ECO:0000256" key="1">
    <source>
        <dbReference type="SAM" id="SignalP"/>
    </source>
</evidence>
<accession>A0A8R1EML1</accession>
<dbReference type="AlphaFoldDB" id="A0A8R1EML1"/>
<protein>
    <submittedName>
        <fullName evidence="5">CUB_2 domain-containing protein</fullName>
    </submittedName>
</protein>
<reference evidence="6" key="1">
    <citation type="submission" date="2010-08" db="EMBL/GenBank/DDBJ databases">
        <authorList>
            <consortium name="Caenorhabditis japonica Sequencing Consortium"/>
            <person name="Wilson R.K."/>
        </authorList>
    </citation>
    <scope>NUCLEOTIDE SEQUENCE [LARGE SCALE GENOMIC DNA]</scope>
    <source>
        <strain evidence="6">DF5081</strain>
    </source>
</reference>